<evidence type="ECO:0000256" key="2">
    <source>
        <dbReference type="ARBA" id="ARBA00023315"/>
    </source>
</evidence>
<evidence type="ECO:0000313" key="4">
    <source>
        <dbReference type="EMBL" id="SCM71621.1"/>
    </source>
</evidence>
<dbReference type="InterPro" id="IPR050832">
    <property type="entry name" value="Bact_Acetyltransf"/>
</dbReference>
<proteinExistence type="predicted"/>
<dbReference type="Pfam" id="PF13508">
    <property type="entry name" value="Acetyltransf_7"/>
    <property type="match status" value="1"/>
</dbReference>
<dbReference type="Gene3D" id="3.40.630.30">
    <property type="match status" value="1"/>
</dbReference>
<feature type="domain" description="N-acetyltransferase" evidence="3">
    <location>
        <begin position="6"/>
        <end position="148"/>
    </location>
</feature>
<keyword evidence="1 4" id="KW-0808">Transferase</keyword>
<dbReference type="InterPro" id="IPR000182">
    <property type="entry name" value="GNAT_dom"/>
</dbReference>
<dbReference type="InterPro" id="IPR016181">
    <property type="entry name" value="Acyl_CoA_acyltransferase"/>
</dbReference>
<evidence type="ECO:0000259" key="3">
    <source>
        <dbReference type="PROSITE" id="PS51186"/>
    </source>
</evidence>
<evidence type="ECO:0000256" key="1">
    <source>
        <dbReference type="ARBA" id="ARBA00022679"/>
    </source>
</evidence>
<dbReference type="EMBL" id="FMJC01000002">
    <property type="protein sequence ID" value="SCM71621.1"/>
    <property type="molecule type" value="Genomic_DNA"/>
</dbReference>
<dbReference type="SUPFAM" id="SSF55729">
    <property type="entry name" value="Acyl-CoA N-acyltransferases (Nat)"/>
    <property type="match status" value="1"/>
</dbReference>
<organism evidence="4">
    <name type="scientific">uncultured Desulfovibrio sp</name>
    <dbReference type="NCBI Taxonomy" id="167968"/>
    <lineage>
        <taxon>Bacteria</taxon>
        <taxon>Pseudomonadati</taxon>
        <taxon>Thermodesulfobacteriota</taxon>
        <taxon>Desulfovibrionia</taxon>
        <taxon>Desulfovibrionales</taxon>
        <taxon>Desulfovibrionaceae</taxon>
        <taxon>Desulfovibrio</taxon>
        <taxon>environmental samples</taxon>
    </lineage>
</organism>
<gene>
    <name evidence="4" type="ORF">KL86DES1_20085</name>
</gene>
<dbReference type="RefSeq" id="WP_179979825.1">
    <property type="nucleotide sequence ID" value="NZ_LT608333.1"/>
</dbReference>
<dbReference type="AlphaFoldDB" id="A0A212L237"/>
<accession>A0A212L237</accession>
<sequence length="152" mass="16654">MHDAAIHIRSATEADVEAVFHIRTSVKENHLSLEQMAAMGITPDAIREAIAAESCAWLAKADGKAVGFAMVDAEEGCVFAAFVLPEWEGRGLGRRLMAEAEASLFRRHETIWLETDGRSRASGFYAHLGWMPAATSGNGDVRFEKKRPRPGE</sequence>
<keyword evidence="2" id="KW-0012">Acyltransferase</keyword>
<dbReference type="CDD" id="cd04301">
    <property type="entry name" value="NAT_SF"/>
    <property type="match status" value="1"/>
</dbReference>
<dbReference type="PANTHER" id="PTHR43877:SF2">
    <property type="entry name" value="AMINOALKYLPHOSPHONATE N-ACETYLTRANSFERASE-RELATED"/>
    <property type="match status" value="1"/>
</dbReference>
<name>A0A212L237_9BACT</name>
<protein>
    <submittedName>
        <fullName evidence="4">Phosphotransferase</fullName>
    </submittedName>
</protein>
<dbReference type="PROSITE" id="PS51186">
    <property type="entry name" value="GNAT"/>
    <property type="match status" value="1"/>
</dbReference>
<dbReference type="GO" id="GO:0016747">
    <property type="term" value="F:acyltransferase activity, transferring groups other than amino-acyl groups"/>
    <property type="evidence" value="ECO:0007669"/>
    <property type="project" value="InterPro"/>
</dbReference>
<dbReference type="PANTHER" id="PTHR43877">
    <property type="entry name" value="AMINOALKYLPHOSPHONATE N-ACETYLTRANSFERASE-RELATED-RELATED"/>
    <property type="match status" value="1"/>
</dbReference>
<reference evidence="4" key="1">
    <citation type="submission" date="2016-08" db="EMBL/GenBank/DDBJ databases">
        <authorList>
            <person name="Seilhamer J.J."/>
        </authorList>
    </citation>
    <scope>NUCLEOTIDE SEQUENCE</scope>
    <source>
        <strain evidence="4">86-1</strain>
    </source>
</reference>